<evidence type="ECO:0000313" key="1">
    <source>
        <dbReference type="EMBL" id="SVD37099.1"/>
    </source>
</evidence>
<feature type="non-terminal residue" evidence="1">
    <location>
        <position position="1"/>
    </location>
</feature>
<name>A0A382US59_9ZZZZ</name>
<dbReference type="AlphaFoldDB" id="A0A382US59"/>
<dbReference type="EMBL" id="UINC01146399">
    <property type="protein sequence ID" value="SVD37099.1"/>
    <property type="molecule type" value="Genomic_DNA"/>
</dbReference>
<organism evidence="1">
    <name type="scientific">marine metagenome</name>
    <dbReference type="NCBI Taxonomy" id="408172"/>
    <lineage>
        <taxon>unclassified sequences</taxon>
        <taxon>metagenomes</taxon>
        <taxon>ecological metagenomes</taxon>
    </lineage>
</organism>
<proteinExistence type="predicted"/>
<accession>A0A382US59</accession>
<feature type="non-terminal residue" evidence="1">
    <location>
        <position position="33"/>
    </location>
</feature>
<sequence>VKEVVLVMVFLLAVVVAALAGSDVQPVLPAKIS</sequence>
<reference evidence="1" key="1">
    <citation type="submission" date="2018-05" db="EMBL/GenBank/DDBJ databases">
        <authorList>
            <person name="Lanie J.A."/>
            <person name="Ng W.-L."/>
            <person name="Kazmierczak K.M."/>
            <person name="Andrzejewski T.M."/>
            <person name="Davidsen T.M."/>
            <person name="Wayne K.J."/>
            <person name="Tettelin H."/>
            <person name="Glass J.I."/>
            <person name="Rusch D."/>
            <person name="Podicherti R."/>
            <person name="Tsui H.-C.T."/>
            <person name="Winkler M.E."/>
        </authorList>
    </citation>
    <scope>NUCLEOTIDE SEQUENCE</scope>
</reference>
<protein>
    <submittedName>
        <fullName evidence="1">Uncharacterized protein</fullName>
    </submittedName>
</protein>
<gene>
    <name evidence="1" type="ORF">METZ01_LOCUS389953</name>
</gene>